<dbReference type="Pfam" id="PF11164">
    <property type="entry name" value="DUF2948"/>
    <property type="match status" value="1"/>
</dbReference>
<organism evidence="1 2">
    <name type="scientific">Plastorhodobacter daqingensis</name>
    <dbReference type="NCBI Taxonomy" id="1387281"/>
    <lineage>
        <taxon>Bacteria</taxon>
        <taxon>Pseudomonadati</taxon>
        <taxon>Pseudomonadota</taxon>
        <taxon>Alphaproteobacteria</taxon>
        <taxon>Rhodobacterales</taxon>
        <taxon>Paracoccaceae</taxon>
        <taxon>Plastorhodobacter</taxon>
    </lineage>
</organism>
<name>A0ABW2UNI9_9RHOB</name>
<dbReference type="RefSeq" id="WP_377406912.1">
    <property type="nucleotide sequence ID" value="NZ_JBHTFQ010000019.1"/>
</dbReference>
<gene>
    <name evidence="1" type="ORF">ACFQXB_19580</name>
</gene>
<protein>
    <submittedName>
        <fullName evidence="1">DUF2948 family protein</fullName>
    </submittedName>
</protein>
<dbReference type="InterPro" id="IPR021335">
    <property type="entry name" value="DUF2948"/>
</dbReference>
<comment type="caution">
    <text evidence="1">The sequence shown here is derived from an EMBL/GenBank/DDBJ whole genome shotgun (WGS) entry which is preliminary data.</text>
</comment>
<reference evidence="2" key="1">
    <citation type="journal article" date="2019" name="Int. J. Syst. Evol. Microbiol.">
        <title>The Global Catalogue of Microorganisms (GCM) 10K type strain sequencing project: providing services to taxonomists for standard genome sequencing and annotation.</title>
        <authorList>
            <consortium name="The Broad Institute Genomics Platform"/>
            <consortium name="The Broad Institute Genome Sequencing Center for Infectious Disease"/>
            <person name="Wu L."/>
            <person name="Ma J."/>
        </authorList>
    </citation>
    <scope>NUCLEOTIDE SEQUENCE [LARGE SCALE GENOMIC DNA]</scope>
    <source>
        <strain evidence="2">CGMCC 1.12750</strain>
    </source>
</reference>
<keyword evidence="2" id="KW-1185">Reference proteome</keyword>
<accession>A0ABW2UNI9</accession>
<dbReference type="EMBL" id="JBHTFQ010000019">
    <property type="protein sequence ID" value="MFC7706374.1"/>
    <property type="molecule type" value="Genomic_DNA"/>
</dbReference>
<sequence>MSDAAFEDGRERPLNLKALDPEDLPVLSALVQDAVFPVTEMTWQKSRRRFAILLNRFRWEDRAAAEQRGRAYERVQAVLCVDDVLRVATQGVDPADRDTVLSLLSVGFEPGPDGTGRILLTLAGDGAIALDVECLDLTLRDVTRPYLAPSRRAPAHPEND</sequence>
<dbReference type="Proteomes" id="UP001596516">
    <property type="component" value="Unassembled WGS sequence"/>
</dbReference>
<evidence type="ECO:0000313" key="1">
    <source>
        <dbReference type="EMBL" id="MFC7706374.1"/>
    </source>
</evidence>
<proteinExistence type="predicted"/>
<evidence type="ECO:0000313" key="2">
    <source>
        <dbReference type="Proteomes" id="UP001596516"/>
    </source>
</evidence>